<dbReference type="Gene3D" id="2.60.120.10">
    <property type="entry name" value="Jelly Rolls"/>
    <property type="match status" value="1"/>
</dbReference>
<sequence length="160" mass="16324">MTAAGTAPVPEPVEGPGARLPSVPEPVEGPGARLPSVPEPVEGPGARLPAAGRSVTDADLVLTHEPLPAAEVVAGAPTTAIAVLDGTGDREVGIWEMTPGTATDTEADELFVVLSGRATIAFEDPALADLEIGPGSVVRLAEGMRTTWTVTETLRKVYIA</sequence>
<evidence type="ECO:0000313" key="4">
    <source>
        <dbReference type="Proteomes" id="UP000033448"/>
    </source>
</evidence>
<dbReference type="InterPro" id="IPR011051">
    <property type="entry name" value="RmlC_Cupin_sf"/>
</dbReference>
<evidence type="ECO:0000313" key="3">
    <source>
        <dbReference type="EMBL" id="KJL30354.1"/>
    </source>
</evidence>
<dbReference type="SUPFAM" id="SSF51182">
    <property type="entry name" value="RmlC-like cupins"/>
    <property type="match status" value="1"/>
</dbReference>
<feature type="region of interest" description="Disordered" evidence="1">
    <location>
        <begin position="1"/>
        <end position="44"/>
    </location>
</feature>
<protein>
    <recommendedName>
        <fullName evidence="2">(S)-ureidoglycine aminohydrolase cupin domain-containing protein</fullName>
    </recommendedName>
</protein>
<dbReference type="EMBL" id="JYIT01000044">
    <property type="protein sequence ID" value="KJL30354.1"/>
    <property type="molecule type" value="Genomic_DNA"/>
</dbReference>
<gene>
    <name evidence="3" type="ORF">RL72_00261</name>
</gene>
<dbReference type="PANTHER" id="PTHR40943">
    <property type="entry name" value="CYTOPLASMIC PROTEIN-RELATED"/>
    <property type="match status" value="1"/>
</dbReference>
<evidence type="ECO:0000259" key="2">
    <source>
        <dbReference type="Pfam" id="PF05899"/>
    </source>
</evidence>
<feature type="domain" description="(S)-ureidoglycine aminohydrolase cupin" evidence="2">
    <location>
        <begin position="87"/>
        <end position="158"/>
    </location>
</feature>
<comment type="caution">
    <text evidence="3">The sequence shown here is derived from an EMBL/GenBank/DDBJ whole genome shotgun (WGS) entry which is preliminary data.</text>
</comment>
<dbReference type="OrthoDB" id="9799053at2"/>
<dbReference type="InterPro" id="IPR014710">
    <property type="entry name" value="RmlC-like_jellyroll"/>
</dbReference>
<accession>A0A0F0LCE8</accession>
<organism evidence="3 4">
    <name type="scientific">Microbacterium azadirachtae</name>
    <dbReference type="NCBI Taxonomy" id="582680"/>
    <lineage>
        <taxon>Bacteria</taxon>
        <taxon>Bacillati</taxon>
        <taxon>Actinomycetota</taxon>
        <taxon>Actinomycetes</taxon>
        <taxon>Micrococcales</taxon>
        <taxon>Microbacteriaceae</taxon>
        <taxon>Microbacterium</taxon>
    </lineage>
</organism>
<keyword evidence="4" id="KW-1185">Reference proteome</keyword>
<dbReference type="AlphaFoldDB" id="A0A0F0LCE8"/>
<evidence type="ECO:0000256" key="1">
    <source>
        <dbReference type="SAM" id="MobiDB-lite"/>
    </source>
</evidence>
<dbReference type="Pfam" id="PF05899">
    <property type="entry name" value="Cupin_3"/>
    <property type="match status" value="1"/>
</dbReference>
<dbReference type="Proteomes" id="UP000033448">
    <property type="component" value="Unassembled WGS sequence"/>
</dbReference>
<proteinExistence type="predicted"/>
<name>A0A0F0LCE8_9MICO</name>
<dbReference type="PANTHER" id="PTHR40943:SF1">
    <property type="entry name" value="CYTOPLASMIC PROTEIN"/>
    <property type="match status" value="1"/>
</dbReference>
<dbReference type="PATRIC" id="fig|582680.7.peg.275"/>
<reference evidence="3 4" key="1">
    <citation type="submission" date="2015-02" db="EMBL/GenBank/DDBJ databases">
        <title>Draft genome sequences of ten Microbacterium spp. with emphasis on heavy metal contaminated environments.</title>
        <authorList>
            <person name="Corretto E."/>
        </authorList>
    </citation>
    <scope>NUCLEOTIDE SEQUENCE [LARGE SCALE GENOMIC DNA]</scope>
    <source>
        <strain evidence="3 4">DSM 23848</strain>
    </source>
</reference>
<dbReference type="InterPro" id="IPR008579">
    <property type="entry name" value="UGlyAH_Cupin_dom"/>
</dbReference>